<dbReference type="InterPro" id="IPR000001">
    <property type="entry name" value="Kringle"/>
</dbReference>
<evidence type="ECO:0000313" key="6">
    <source>
        <dbReference type="Proteomes" id="UP000245119"/>
    </source>
</evidence>
<dbReference type="Pfam" id="PF00051">
    <property type="entry name" value="Kringle"/>
    <property type="match status" value="1"/>
</dbReference>
<dbReference type="CDD" id="cd00108">
    <property type="entry name" value="KR"/>
    <property type="match status" value="1"/>
</dbReference>
<dbReference type="Proteomes" id="UP000245119">
    <property type="component" value="Linkage Group LG7"/>
</dbReference>
<evidence type="ECO:0000256" key="2">
    <source>
        <dbReference type="ARBA" id="ARBA00023157"/>
    </source>
</evidence>
<comment type="caution">
    <text evidence="3">Lacks conserved residue(s) required for the propagation of feature annotation.</text>
</comment>
<reference evidence="5 6" key="1">
    <citation type="submission" date="2018-04" db="EMBL/GenBank/DDBJ databases">
        <title>The genome of golden apple snail Pomacea canaliculata provides insight into stress tolerance and invasive adaptation.</title>
        <authorList>
            <person name="Liu C."/>
            <person name="Liu B."/>
            <person name="Ren Y."/>
            <person name="Zhang Y."/>
            <person name="Wang H."/>
            <person name="Li S."/>
            <person name="Jiang F."/>
            <person name="Yin L."/>
            <person name="Zhang G."/>
            <person name="Qian W."/>
            <person name="Fan W."/>
        </authorList>
    </citation>
    <scope>NUCLEOTIDE SEQUENCE [LARGE SCALE GENOMIC DNA]</scope>
    <source>
        <strain evidence="5">SZHN2017</strain>
        <tissue evidence="5">Muscle</tissue>
    </source>
</reference>
<dbReference type="EMBL" id="PZQS01000007">
    <property type="protein sequence ID" value="PVD27445.1"/>
    <property type="molecule type" value="Genomic_DNA"/>
</dbReference>
<dbReference type="GO" id="GO:0004175">
    <property type="term" value="F:endopeptidase activity"/>
    <property type="evidence" value="ECO:0007669"/>
    <property type="project" value="TreeGrafter"/>
</dbReference>
<dbReference type="PANTHER" id="PTHR24261">
    <property type="entry name" value="PLASMINOGEN-RELATED"/>
    <property type="match status" value="1"/>
</dbReference>
<dbReference type="InterPro" id="IPR038178">
    <property type="entry name" value="Kringle_sf"/>
</dbReference>
<dbReference type="PROSITE" id="PS50070">
    <property type="entry name" value="KRINGLE_2"/>
    <property type="match status" value="1"/>
</dbReference>
<evidence type="ECO:0000256" key="1">
    <source>
        <dbReference type="ARBA" id="ARBA00022572"/>
    </source>
</evidence>
<dbReference type="SMART" id="SM00130">
    <property type="entry name" value="KR"/>
    <property type="match status" value="1"/>
</dbReference>
<dbReference type="GO" id="GO:0005102">
    <property type="term" value="F:signaling receptor binding"/>
    <property type="evidence" value="ECO:0007669"/>
    <property type="project" value="TreeGrafter"/>
</dbReference>
<dbReference type="PRINTS" id="PR00018">
    <property type="entry name" value="KRINGLE"/>
</dbReference>
<dbReference type="Gene3D" id="2.40.20.10">
    <property type="entry name" value="Plasminogen Kringle 4"/>
    <property type="match status" value="1"/>
</dbReference>
<dbReference type="AlphaFoldDB" id="A0A2T7P1Z3"/>
<comment type="caution">
    <text evidence="5">The sequence shown here is derived from an EMBL/GenBank/DDBJ whole genome shotgun (WGS) entry which is preliminary data.</text>
</comment>
<feature type="domain" description="Kringle" evidence="4">
    <location>
        <begin position="97"/>
        <end position="176"/>
    </location>
</feature>
<sequence>MVTGCGLRPTVWQRTAVTYTGTNHGDVANYSCRYARRVCEGHHHHLLHQRRVADADYSVCTCKATVAFASVYALRVYEYMFISSTATTCWYTHWTWGQVYKGTLATTQTGLQCMSWSSDSPHDKTSIYKNDDSYIVDGGKAAASNYCRTFNDDFPGVWCYTTNPSTRWEPCSVPACPPS</sequence>
<evidence type="ECO:0000259" key="4">
    <source>
        <dbReference type="PROSITE" id="PS50070"/>
    </source>
</evidence>
<evidence type="ECO:0000256" key="3">
    <source>
        <dbReference type="PROSITE-ProRule" id="PRU00121"/>
    </source>
</evidence>
<dbReference type="PANTHER" id="PTHR24261:SF7">
    <property type="entry name" value="KRINGLE DOMAIN-CONTAINING PROTEIN"/>
    <property type="match status" value="1"/>
</dbReference>
<keyword evidence="6" id="KW-1185">Reference proteome</keyword>
<organism evidence="5 6">
    <name type="scientific">Pomacea canaliculata</name>
    <name type="common">Golden apple snail</name>
    <dbReference type="NCBI Taxonomy" id="400727"/>
    <lineage>
        <taxon>Eukaryota</taxon>
        <taxon>Metazoa</taxon>
        <taxon>Spiralia</taxon>
        <taxon>Lophotrochozoa</taxon>
        <taxon>Mollusca</taxon>
        <taxon>Gastropoda</taxon>
        <taxon>Caenogastropoda</taxon>
        <taxon>Architaenioglossa</taxon>
        <taxon>Ampullarioidea</taxon>
        <taxon>Ampullariidae</taxon>
        <taxon>Pomacea</taxon>
    </lineage>
</organism>
<dbReference type="SUPFAM" id="SSF57440">
    <property type="entry name" value="Kringle-like"/>
    <property type="match status" value="1"/>
</dbReference>
<dbReference type="InterPro" id="IPR050759">
    <property type="entry name" value="Serine_protease_kringle"/>
</dbReference>
<name>A0A2T7P1Z3_POMCA</name>
<keyword evidence="2" id="KW-1015">Disulfide bond</keyword>
<evidence type="ECO:0000313" key="5">
    <source>
        <dbReference type="EMBL" id="PVD27445.1"/>
    </source>
</evidence>
<gene>
    <name evidence="5" type="ORF">C0Q70_12604</name>
</gene>
<dbReference type="GO" id="GO:0005615">
    <property type="term" value="C:extracellular space"/>
    <property type="evidence" value="ECO:0007669"/>
    <property type="project" value="TreeGrafter"/>
</dbReference>
<proteinExistence type="predicted"/>
<protein>
    <recommendedName>
        <fullName evidence="4">Kringle domain-containing protein</fullName>
    </recommendedName>
</protein>
<accession>A0A2T7P1Z3</accession>
<keyword evidence="1 3" id="KW-0420">Kringle</keyword>
<dbReference type="InterPro" id="IPR013806">
    <property type="entry name" value="Kringle-like"/>
</dbReference>